<evidence type="ECO:0000256" key="4">
    <source>
        <dbReference type="ARBA" id="ARBA00022801"/>
    </source>
</evidence>
<dbReference type="InterPro" id="IPR050925">
    <property type="entry name" value="Rhomboid_protease_S54"/>
</dbReference>
<keyword evidence="5 7" id="KW-1133">Transmembrane helix</keyword>
<dbReference type="AlphaFoldDB" id="A0A0X8HSM2"/>
<feature type="transmembrane region" description="Helical" evidence="7">
    <location>
        <begin position="102"/>
        <end position="121"/>
    </location>
</feature>
<feature type="transmembrane region" description="Helical" evidence="7">
    <location>
        <begin position="301"/>
        <end position="319"/>
    </location>
</feature>
<evidence type="ECO:0000256" key="7">
    <source>
        <dbReference type="SAM" id="Phobius"/>
    </source>
</evidence>
<feature type="transmembrane region" description="Helical" evidence="7">
    <location>
        <begin position="136"/>
        <end position="158"/>
    </location>
</feature>
<dbReference type="InterPro" id="IPR022764">
    <property type="entry name" value="Peptidase_S54_rhomboid_dom"/>
</dbReference>
<dbReference type="PANTHER" id="PTHR43731:SF14">
    <property type="entry name" value="PRESENILIN-ASSOCIATED RHOMBOID-LIKE PROTEIN, MITOCHONDRIAL"/>
    <property type="match status" value="1"/>
</dbReference>
<proteinExistence type="inferred from homology"/>
<dbReference type="GO" id="GO:0006465">
    <property type="term" value="P:signal peptide processing"/>
    <property type="evidence" value="ECO:0007669"/>
    <property type="project" value="TreeGrafter"/>
</dbReference>
<accession>A0A0X8HSM2</accession>
<comment type="similarity">
    <text evidence="2">Belongs to the peptidase S54 family.</text>
</comment>
<comment type="subcellular location">
    <subcellularLocation>
        <location evidence="1">Membrane</location>
        <topology evidence="1">Multi-pass membrane protein</topology>
    </subcellularLocation>
</comment>
<dbReference type="SUPFAM" id="SSF144091">
    <property type="entry name" value="Rhomboid-like"/>
    <property type="match status" value="1"/>
</dbReference>
<sequence>MQSIPFFRACGKAFFSRNAFIVKSQPLKAAMFPIRQPGISLINYLVPTSKNLFTKTRNFSSSSIKSNFRDLFNGTSNKYTRLERFQQYSSPNRYNQNNIYRLTLWGLAYMAGVFFLSPYLFEWQPFSYFKTHPSHLTYTIMAINCVVFGLWQIPRFLLPLQRYALLQKDFIYSKWSLIGSTFSHQEFWHLGMNMMCLWSFGTSLVMLLGPANFTSLYLNSAMAGSLFSLWFPKIARLSLMGPSLGASGALFGLFATFSYLVPNAKMMIFFFPIPFGAWYTFLGLAGWNALGAIFRWGAFDYAAHLGGSAIGVLYGWWISKHIEKQRRARRGLSFPQFVIER</sequence>
<keyword evidence="3 7" id="KW-0812">Transmembrane</keyword>
<gene>
    <name evidence="9" type="ORF">AW171_hschr42599</name>
</gene>
<dbReference type="OrthoDB" id="10260614at2759"/>
<dbReference type="GO" id="GO:0016020">
    <property type="term" value="C:membrane"/>
    <property type="evidence" value="ECO:0007669"/>
    <property type="project" value="UniProtKB-SubCell"/>
</dbReference>
<evidence type="ECO:0000259" key="8">
    <source>
        <dbReference type="Pfam" id="PF01694"/>
    </source>
</evidence>
<dbReference type="STRING" id="45286.A0A0X8HSM2"/>
<evidence type="ECO:0000313" key="9">
    <source>
        <dbReference type="EMBL" id="AMD20694.1"/>
    </source>
</evidence>
<dbReference type="RefSeq" id="XP_017987690.1">
    <property type="nucleotide sequence ID" value="XM_018131732.1"/>
</dbReference>
<evidence type="ECO:0000256" key="5">
    <source>
        <dbReference type="ARBA" id="ARBA00022989"/>
    </source>
</evidence>
<feature type="transmembrane region" description="Helical" evidence="7">
    <location>
        <begin position="197"/>
        <end position="219"/>
    </location>
</feature>
<evidence type="ECO:0000256" key="6">
    <source>
        <dbReference type="ARBA" id="ARBA00023136"/>
    </source>
</evidence>
<dbReference type="InterPro" id="IPR035952">
    <property type="entry name" value="Rhomboid-like_sf"/>
</dbReference>
<feature type="transmembrane region" description="Helical" evidence="7">
    <location>
        <begin position="268"/>
        <end position="289"/>
    </location>
</feature>
<evidence type="ECO:0000313" key="10">
    <source>
        <dbReference type="Proteomes" id="UP000243052"/>
    </source>
</evidence>
<name>A0A0X8HSM2_9SACH</name>
<dbReference type="GeneID" id="28723952"/>
<reference evidence="9 10" key="1">
    <citation type="submission" date="2016-01" db="EMBL/GenBank/DDBJ databases">
        <title>Genome sequence of the yeast Holleya sinecauda.</title>
        <authorList>
            <person name="Dietrich F.S."/>
        </authorList>
    </citation>
    <scope>NUCLEOTIDE SEQUENCE [LARGE SCALE GENOMIC DNA]</scope>
    <source>
        <strain evidence="9 10">ATCC 58844</strain>
    </source>
</reference>
<keyword evidence="6 7" id="KW-0472">Membrane</keyword>
<dbReference type="Pfam" id="PF01694">
    <property type="entry name" value="Rhomboid"/>
    <property type="match status" value="1"/>
</dbReference>
<dbReference type="PANTHER" id="PTHR43731">
    <property type="entry name" value="RHOMBOID PROTEASE"/>
    <property type="match status" value="1"/>
</dbReference>
<keyword evidence="10" id="KW-1185">Reference proteome</keyword>
<dbReference type="EMBL" id="CP014244">
    <property type="protein sequence ID" value="AMD20694.1"/>
    <property type="molecule type" value="Genomic_DNA"/>
</dbReference>
<keyword evidence="4" id="KW-0378">Hydrolase</keyword>
<evidence type="ECO:0000256" key="3">
    <source>
        <dbReference type="ARBA" id="ARBA00022692"/>
    </source>
</evidence>
<evidence type="ECO:0000256" key="1">
    <source>
        <dbReference type="ARBA" id="ARBA00004141"/>
    </source>
</evidence>
<dbReference type="GO" id="GO:0004252">
    <property type="term" value="F:serine-type endopeptidase activity"/>
    <property type="evidence" value="ECO:0007669"/>
    <property type="project" value="InterPro"/>
</dbReference>
<dbReference type="Proteomes" id="UP000243052">
    <property type="component" value="Chromosome iv"/>
</dbReference>
<protein>
    <submittedName>
        <fullName evidence="9">HDL050Wp</fullName>
    </submittedName>
</protein>
<dbReference type="Gene3D" id="1.20.1540.10">
    <property type="entry name" value="Rhomboid-like"/>
    <property type="match status" value="1"/>
</dbReference>
<feature type="transmembrane region" description="Helical" evidence="7">
    <location>
        <begin position="239"/>
        <end position="261"/>
    </location>
</feature>
<feature type="domain" description="Peptidase S54 rhomboid" evidence="8">
    <location>
        <begin position="174"/>
        <end position="320"/>
    </location>
</feature>
<dbReference type="FunFam" id="1.20.1540.10:FF:000012">
    <property type="entry name" value="Rhomboid family protein"/>
    <property type="match status" value="1"/>
</dbReference>
<evidence type="ECO:0000256" key="2">
    <source>
        <dbReference type="ARBA" id="ARBA00009045"/>
    </source>
</evidence>
<organism evidence="9 10">
    <name type="scientific">Eremothecium sinecaudum</name>
    <dbReference type="NCBI Taxonomy" id="45286"/>
    <lineage>
        <taxon>Eukaryota</taxon>
        <taxon>Fungi</taxon>
        <taxon>Dikarya</taxon>
        <taxon>Ascomycota</taxon>
        <taxon>Saccharomycotina</taxon>
        <taxon>Saccharomycetes</taxon>
        <taxon>Saccharomycetales</taxon>
        <taxon>Saccharomycetaceae</taxon>
        <taxon>Eremothecium</taxon>
    </lineage>
</organism>